<proteinExistence type="predicted"/>
<dbReference type="STRING" id="6186.A0A183L7Z6"/>
<dbReference type="AlphaFoldDB" id="A0A183L7Z6"/>
<protein>
    <submittedName>
        <fullName evidence="1">Reverse transcriptase domain-containing protein</fullName>
    </submittedName>
</protein>
<dbReference type="WBParaSite" id="SCUD_0002347001-mRNA-1">
    <property type="protein sequence ID" value="SCUD_0002347001-mRNA-1"/>
    <property type="gene ID" value="SCUD_0002347001"/>
</dbReference>
<organism evidence="1">
    <name type="scientific">Schistosoma curassoni</name>
    <dbReference type="NCBI Taxonomy" id="6186"/>
    <lineage>
        <taxon>Eukaryota</taxon>
        <taxon>Metazoa</taxon>
        <taxon>Spiralia</taxon>
        <taxon>Lophotrochozoa</taxon>
        <taxon>Platyhelminthes</taxon>
        <taxon>Trematoda</taxon>
        <taxon>Digenea</taxon>
        <taxon>Strigeidida</taxon>
        <taxon>Schistosomatoidea</taxon>
        <taxon>Schistosomatidae</taxon>
        <taxon>Schistosoma</taxon>
    </lineage>
</organism>
<accession>A0A183L7Z6</accession>
<evidence type="ECO:0000313" key="1">
    <source>
        <dbReference type="WBParaSite" id="SCUD_0002347001-mRNA-1"/>
    </source>
</evidence>
<name>A0A183L7Z6_9TREM</name>
<sequence>MKDSVDVQLRDQQAGFRKDRVQTKSQRYGSLWNNQLNGIHHSTSTSLTMRKHLMAWTGQHYESFFDTTVYLRR</sequence>
<reference evidence="1" key="1">
    <citation type="submission" date="2016-06" db="UniProtKB">
        <authorList>
            <consortium name="WormBaseParasite"/>
        </authorList>
    </citation>
    <scope>IDENTIFICATION</scope>
</reference>